<proteinExistence type="predicted"/>
<gene>
    <name evidence="2" type="ORF">CCS41_02630</name>
</gene>
<sequence>MLITDINSPERESYARVADLRRLANKRGEPLPEEDAACETLLIKAMDYLAGLNWQGERTTASQPLAWPRSGVIFDGYLLPKECIPSQVLQAQCRLALVAQAIDLTPSFSGGREVIQESVSGAVSVTYASGSASSPHFSWLPGLLRGLLISSRQIQLVRG</sequence>
<evidence type="ECO:0000313" key="2">
    <source>
        <dbReference type="EMBL" id="AWK13637.1"/>
    </source>
</evidence>
<evidence type="ECO:0000259" key="1">
    <source>
        <dbReference type="Pfam" id="PF20557"/>
    </source>
</evidence>
<name>A0A2U8I3D6_9GAMM</name>
<organism evidence="2 3">
    <name type="scientific">Candidatus Fukatsuia symbiotica</name>
    <dbReference type="NCBI Taxonomy" id="1878942"/>
    <lineage>
        <taxon>Bacteria</taxon>
        <taxon>Pseudomonadati</taxon>
        <taxon>Pseudomonadota</taxon>
        <taxon>Gammaproteobacteria</taxon>
        <taxon>Enterobacterales</taxon>
        <taxon>Yersiniaceae</taxon>
        <taxon>Candidatus Fukatsuia</taxon>
    </lineage>
</organism>
<dbReference type="RefSeq" id="WP_072551135.1">
    <property type="nucleotide sequence ID" value="NZ_CP021659.1"/>
</dbReference>
<dbReference type="AlphaFoldDB" id="A0A2U8I3D6"/>
<dbReference type="STRING" id="1878942.GCA_900128755_00048"/>
<evidence type="ECO:0000313" key="3">
    <source>
        <dbReference type="Proteomes" id="UP000261875"/>
    </source>
</evidence>
<keyword evidence="3" id="KW-1185">Reference proteome</keyword>
<dbReference type="InterPro" id="IPR046787">
    <property type="entry name" value="DnaT_2"/>
</dbReference>
<dbReference type="OrthoDB" id="6507212at2"/>
<dbReference type="Proteomes" id="UP000261875">
    <property type="component" value="Chromosome"/>
</dbReference>
<feature type="domain" description="Putative DnaT-like" evidence="1">
    <location>
        <begin position="6"/>
        <end position="158"/>
    </location>
</feature>
<protein>
    <recommendedName>
        <fullName evidence="1">Putative DnaT-like domain-containing protein</fullName>
    </recommendedName>
</protein>
<dbReference type="Pfam" id="PF20557">
    <property type="entry name" value="DnaT_2"/>
    <property type="match status" value="1"/>
</dbReference>
<dbReference type="KEGG" id="fsm:CCS41_02630"/>
<dbReference type="EMBL" id="CP021659">
    <property type="protein sequence ID" value="AWK13637.1"/>
    <property type="molecule type" value="Genomic_DNA"/>
</dbReference>
<reference evidence="2 3" key="1">
    <citation type="submission" date="2017-05" db="EMBL/GenBank/DDBJ databases">
        <title>Genome sequence of Candidatus Fukatsuia symbiotica and Candidatus Hamiltonella defensa from Acyrthosiphon pisum strain 5D.</title>
        <authorList>
            <person name="Patel V.A."/>
            <person name="Chevignon G."/>
            <person name="Russell J.A."/>
            <person name="Oliver K.M."/>
        </authorList>
    </citation>
    <scope>NUCLEOTIDE SEQUENCE [LARGE SCALE GENOMIC DNA]</scope>
    <source>
        <strain evidence="2 3">5D</strain>
    </source>
</reference>
<accession>A0A2U8I3D6</accession>